<organism evidence="2 3">
    <name type="scientific">Eumeta variegata</name>
    <name type="common">Bagworm moth</name>
    <name type="synonym">Eumeta japonica</name>
    <dbReference type="NCBI Taxonomy" id="151549"/>
    <lineage>
        <taxon>Eukaryota</taxon>
        <taxon>Metazoa</taxon>
        <taxon>Ecdysozoa</taxon>
        <taxon>Arthropoda</taxon>
        <taxon>Hexapoda</taxon>
        <taxon>Insecta</taxon>
        <taxon>Pterygota</taxon>
        <taxon>Neoptera</taxon>
        <taxon>Endopterygota</taxon>
        <taxon>Lepidoptera</taxon>
        <taxon>Glossata</taxon>
        <taxon>Ditrysia</taxon>
        <taxon>Tineoidea</taxon>
        <taxon>Psychidae</taxon>
        <taxon>Oiketicinae</taxon>
        <taxon>Eumeta</taxon>
    </lineage>
</organism>
<dbReference type="Proteomes" id="UP000299102">
    <property type="component" value="Unassembled WGS sequence"/>
</dbReference>
<reference evidence="2 3" key="1">
    <citation type="journal article" date="2019" name="Commun. Biol.">
        <title>The bagworm genome reveals a unique fibroin gene that provides high tensile strength.</title>
        <authorList>
            <person name="Kono N."/>
            <person name="Nakamura H."/>
            <person name="Ohtoshi R."/>
            <person name="Tomita M."/>
            <person name="Numata K."/>
            <person name="Arakawa K."/>
        </authorList>
    </citation>
    <scope>NUCLEOTIDE SEQUENCE [LARGE SCALE GENOMIC DNA]</scope>
</reference>
<name>A0A4C1VKG8_EUMVA</name>
<feature type="chain" id="PRO_5020035486" evidence="1">
    <location>
        <begin position="20"/>
        <end position="72"/>
    </location>
</feature>
<evidence type="ECO:0000256" key="1">
    <source>
        <dbReference type="SAM" id="SignalP"/>
    </source>
</evidence>
<feature type="signal peptide" evidence="1">
    <location>
        <begin position="1"/>
        <end position="19"/>
    </location>
</feature>
<evidence type="ECO:0000313" key="3">
    <source>
        <dbReference type="Proteomes" id="UP000299102"/>
    </source>
</evidence>
<proteinExistence type="predicted"/>
<dbReference type="AlphaFoldDB" id="A0A4C1VKG8"/>
<keyword evidence="1" id="KW-0732">Signal</keyword>
<dbReference type="EMBL" id="BGZK01000358">
    <property type="protein sequence ID" value="GBP39031.1"/>
    <property type="molecule type" value="Genomic_DNA"/>
</dbReference>
<gene>
    <name evidence="2" type="ORF">EVAR_89253_1</name>
</gene>
<keyword evidence="3" id="KW-1185">Reference proteome</keyword>
<accession>A0A4C1VKG8</accession>
<comment type="caution">
    <text evidence="2">The sequence shown here is derived from an EMBL/GenBank/DDBJ whole genome shotgun (WGS) entry which is preliminary data.</text>
</comment>
<sequence length="72" mass="8249">MFLAVILIITEARLNVLEAQTRKTRLQHCSRPLRLARVDYEKALDRSRHQGGAAVSSTTPHRLYLYRNAGML</sequence>
<protein>
    <submittedName>
        <fullName evidence="2">Uncharacterized protein</fullName>
    </submittedName>
</protein>
<evidence type="ECO:0000313" key="2">
    <source>
        <dbReference type="EMBL" id="GBP39031.1"/>
    </source>
</evidence>